<dbReference type="PANTHER" id="PTHR16318:SF0">
    <property type="entry name" value="GAMMA-SECRETASE SUBUNIT PEN-2"/>
    <property type="match status" value="1"/>
</dbReference>
<evidence type="ECO:0000313" key="9">
    <source>
        <dbReference type="Proteomes" id="UP000886520"/>
    </source>
</evidence>
<evidence type="ECO:0008006" key="10">
    <source>
        <dbReference type="Google" id="ProtNLM"/>
    </source>
</evidence>
<reference evidence="8 9" key="1">
    <citation type="submission" date="2021-01" db="EMBL/GenBank/DDBJ databases">
        <title>Adiantum capillus-veneris genome.</title>
        <authorList>
            <person name="Fang Y."/>
            <person name="Liao Q."/>
        </authorList>
    </citation>
    <scope>NUCLEOTIDE SEQUENCE [LARGE SCALE GENOMIC DNA]</scope>
    <source>
        <strain evidence="8">H3</strain>
        <tissue evidence="8">Leaf</tissue>
    </source>
</reference>
<evidence type="ECO:0000256" key="6">
    <source>
        <dbReference type="ARBA" id="ARBA00023136"/>
    </source>
</evidence>
<comment type="subcellular location">
    <subcellularLocation>
        <location evidence="1">Membrane</location>
        <topology evidence="1">Multi-pass membrane protein</topology>
    </subcellularLocation>
</comment>
<dbReference type="Proteomes" id="UP000886520">
    <property type="component" value="Chromosome 5"/>
</dbReference>
<dbReference type="PANTHER" id="PTHR16318">
    <property type="entry name" value="GAMMA-SECRETASE SUBUNIT PEN-2"/>
    <property type="match status" value="1"/>
</dbReference>
<evidence type="ECO:0000256" key="1">
    <source>
        <dbReference type="ARBA" id="ARBA00004141"/>
    </source>
</evidence>
<dbReference type="GO" id="GO:0007219">
    <property type="term" value="P:Notch signaling pathway"/>
    <property type="evidence" value="ECO:0007669"/>
    <property type="project" value="UniProtKB-KW"/>
</dbReference>
<keyword evidence="3 7" id="KW-0812">Transmembrane</keyword>
<proteinExistence type="inferred from homology"/>
<evidence type="ECO:0000313" key="8">
    <source>
        <dbReference type="EMBL" id="KAI5080371.1"/>
    </source>
</evidence>
<keyword evidence="5 7" id="KW-1133">Transmembrane helix</keyword>
<dbReference type="GO" id="GO:0070765">
    <property type="term" value="C:gamma-secretase complex"/>
    <property type="evidence" value="ECO:0007669"/>
    <property type="project" value="TreeGrafter"/>
</dbReference>
<comment type="caution">
    <text evidence="8">The sequence shown here is derived from an EMBL/GenBank/DDBJ whole genome shotgun (WGS) entry which is preliminary data.</text>
</comment>
<keyword evidence="6 7" id="KW-0472">Membrane</keyword>
<feature type="transmembrane region" description="Helical" evidence="7">
    <location>
        <begin position="86"/>
        <end position="106"/>
    </location>
</feature>
<keyword evidence="4" id="KW-0914">Notch signaling pathway</keyword>
<dbReference type="AlphaFoldDB" id="A0A9D4V5U1"/>
<keyword evidence="9" id="KW-1185">Reference proteome</keyword>
<dbReference type="InterPro" id="IPR019379">
    <property type="entry name" value="Gamma_Secretase_Asp_P_PEN2"/>
</dbReference>
<accession>A0A9D4V5U1</accession>
<dbReference type="OrthoDB" id="524898at2759"/>
<evidence type="ECO:0000256" key="7">
    <source>
        <dbReference type="SAM" id="Phobius"/>
    </source>
</evidence>
<protein>
    <recommendedName>
        <fullName evidence="10">Gamma-secretase subunit PEN-2</fullName>
    </recommendedName>
</protein>
<name>A0A9D4V5U1_ADICA</name>
<sequence length="132" mass="15463">METEVSVVLEEEQLSSLQQRERWLTVDGPLGMRDQEAARRQARNFFYAGFAFLPWLWFVNCFYFWPVLRYHHRSPDPLLRSYIVRSAVGFVVCSSLLLTWALTFAIGRERLLGSSWESLAVYELADKFANSF</sequence>
<evidence type="ECO:0000256" key="4">
    <source>
        <dbReference type="ARBA" id="ARBA00022976"/>
    </source>
</evidence>
<comment type="similarity">
    <text evidence="2">Belongs to the PEN-2 family.</text>
</comment>
<evidence type="ECO:0000256" key="5">
    <source>
        <dbReference type="ARBA" id="ARBA00022989"/>
    </source>
</evidence>
<gene>
    <name evidence="8" type="ORF">GOP47_0005850</name>
</gene>
<organism evidence="8 9">
    <name type="scientific">Adiantum capillus-veneris</name>
    <name type="common">Maidenhair fern</name>
    <dbReference type="NCBI Taxonomy" id="13818"/>
    <lineage>
        <taxon>Eukaryota</taxon>
        <taxon>Viridiplantae</taxon>
        <taxon>Streptophyta</taxon>
        <taxon>Embryophyta</taxon>
        <taxon>Tracheophyta</taxon>
        <taxon>Polypodiopsida</taxon>
        <taxon>Polypodiidae</taxon>
        <taxon>Polypodiales</taxon>
        <taxon>Pteridineae</taxon>
        <taxon>Pteridaceae</taxon>
        <taxon>Vittarioideae</taxon>
        <taxon>Adiantum</taxon>
    </lineage>
</organism>
<dbReference type="Pfam" id="PF10251">
    <property type="entry name" value="PEN-2"/>
    <property type="match status" value="1"/>
</dbReference>
<feature type="transmembrane region" description="Helical" evidence="7">
    <location>
        <begin position="45"/>
        <end position="66"/>
    </location>
</feature>
<evidence type="ECO:0000256" key="2">
    <source>
        <dbReference type="ARBA" id="ARBA00009607"/>
    </source>
</evidence>
<evidence type="ECO:0000256" key="3">
    <source>
        <dbReference type="ARBA" id="ARBA00022692"/>
    </source>
</evidence>
<dbReference type="EMBL" id="JABFUD020000005">
    <property type="protein sequence ID" value="KAI5080371.1"/>
    <property type="molecule type" value="Genomic_DNA"/>
</dbReference>